<dbReference type="Proteomes" id="UP000708148">
    <property type="component" value="Unassembled WGS sequence"/>
</dbReference>
<name>A0A8S1JBV8_9CHLO</name>
<reference evidence="1" key="1">
    <citation type="submission" date="2020-12" db="EMBL/GenBank/DDBJ databases">
        <authorList>
            <person name="Iha C."/>
        </authorList>
    </citation>
    <scope>NUCLEOTIDE SEQUENCE</scope>
</reference>
<organism evidence="1 2">
    <name type="scientific">Ostreobium quekettii</name>
    <dbReference type="NCBI Taxonomy" id="121088"/>
    <lineage>
        <taxon>Eukaryota</taxon>
        <taxon>Viridiplantae</taxon>
        <taxon>Chlorophyta</taxon>
        <taxon>core chlorophytes</taxon>
        <taxon>Ulvophyceae</taxon>
        <taxon>TCBD clade</taxon>
        <taxon>Bryopsidales</taxon>
        <taxon>Ostreobineae</taxon>
        <taxon>Ostreobiaceae</taxon>
        <taxon>Ostreobium</taxon>
    </lineage>
</organism>
<dbReference type="AlphaFoldDB" id="A0A8S1JBV8"/>
<dbReference type="EMBL" id="CAJHUC010002927">
    <property type="protein sequence ID" value="CAD7704578.1"/>
    <property type="molecule type" value="Genomic_DNA"/>
</dbReference>
<proteinExistence type="predicted"/>
<protein>
    <submittedName>
        <fullName evidence="1">Uncharacterized protein</fullName>
    </submittedName>
</protein>
<keyword evidence="2" id="KW-1185">Reference proteome</keyword>
<sequence>MADWGRLVPAFLAAFGAHLYEKCPSKDTVSCRDMVVQVLCPLAEHWVDIGILVSCMGFGLSCTHEPEVDLGREIRHTGGPGICGGQQALPTAVAASEESTMHVFLWWWLCALWRQV</sequence>
<comment type="caution">
    <text evidence="1">The sequence shown here is derived from an EMBL/GenBank/DDBJ whole genome shotgun (WGS) entry which is preliminary data.</text>
</comment>
<gene>
    <name evidence="1" type="ORF">OSTQU699_LOCUS9932</name>
</gene>
<evidence type="ECO:0000313" key="2">
    <source>
        <dbReference type="Proteomes" id="UP000708148"/>
    </source>
</evidence>
<accession>A0A8S1JBV8</accession>
<evidence type="ECO:0000313" key="1">
    <source>
        <dbReference type="EMBL" id="CAD7704578.1"/>
    </source>
</evidence>